<evidence type="ECO:0008006" key="7">
    <source>
        <dbReference type="Google" id="ProtNLM"/>
    </source>
</evidence>
<dbReference type="Pfam" id="PF14748">
    <property type="entry name" value="P5CR_dimer"/>
    <property type="match status" value="1"/>
</dbReference>
<dbReference type="PANTHER" id="PTHR11645:SF0">
    <property type="entry name" value="PYRROLINE-5-CARBOXYLATE REDUCTASE 3"/>
    <property type="match status" value="1"/>
</dbReference>
<evidence type="ECO:0000256" key="1">
    <source>
        <dbReference type="ARBA" id="ARBA00005525"/>
    </source>
</evidence>
<dbReference type="InterPro" id="IPR028939">
    <property type="entry name" value="P5C_Rdtase_cat_N"/>
</dbReference>
<dbReference type="Gene3D" id="3.40.50.720">
    <property type="entry name" value="NAD(P)-binding Rossmann-like Domain"/>
    <property type="match status" value="1"/>
</dbReference>
<dbReference type="GO" id="GO:0004735">
    <property type="term" value="F:pyrroline-5-carboxylate reductase activity"/>
    <property type="evidence" value="ECO:0007669"/>
    <property type="project" value="InterPro"/>
</dbReference>
<evidence type="ECO:0000259" key="4">
    <source>
        <dbReference type="Pfam" id="PF03807"/>
    </source>
</evidence>
<organism evidence="6">
    <name type="scientific">marine metagenome</name>
    <dbReference type="NCBI Taxonomy" id="408172"/>
    <lineage>
        <taxon>unclassified sequences</taxon>
        <taxon>metagenomes</taxon>
        <taxon>ecological metagenomes</taxon>
    </lineage>
</organism>
<dbReference type="EMBL" id="UINC01033783">
    <property type="protein sequence ID" value="SVB23594.1"/>
    <property type="molecule type" value="Genomic_DNA"/>
</dbReference>
<keyword evidence="3" id="KW-0560">Oxidoreductase</keyword>
<feature type="domain" description="Pyrroline-5-carboxylate reductase catalytic N-terminal" evidence="4">
    <location>
        <begin position="6"/>
        <end position="94"/>
    </location>
</feature>
<keyword evidence="2" id="KW-0521">NADP</keyword>
<dbReference type="InterPro" id="IPR000304">
    <property type="entry name" value="Pyrroline-COOH_reductase"/>
</dbReference>
<accession>A0A382CCH4</accession>
<dbReference type="InterPro" id="IPR008927">
    <property type="entry name" value="6-PGluconate_DH-like_C_sf"/>
</dbReference>
<evidence type="ECO:0000259" key="5">
    <source>
        <dbReference type="Pfam" id="PF14748"/>
    </source>
</evidence>
<proteinExistence type="inferred from homology"/>
<dbReference type="PANTHER" id="PTHR11645">
    <property type="entry name" value="PYRROLINE-5-CARBOXYLATE REDUCTASE"/>
    <property type="match status" value="1"/>
</dbReference>
<evidence type="ECO:0000256" key="3">
    <source>
        <dbReference type="ARBA" id="ARBA00023002"/>
    </source>
</evidence>
<dbReference type="PIRSF" id="PIRSF000193">
    <property type="entry name" value="Pyrrol-5-carb_rd"/>
    <property type="match status" value="1"/>
</dbReference>
<feature type="domain" description="Pyrroline-5-carboxylate reductase dimerisation" evidence="5">
    <location>
        <begin position="158"/>
        <end position="262"/>
    </location>
</feature>
<dbReference type="PROSITE" id="PS00521">
    <property type="entry name" value="P5CR"/>
    <property type="match status" value="1"/>
</dbReference>
<dbReference type="AlphaFoldDB" id="A0A382CCH4"/>
<gene>
    <name evidence="6" type="ORF">METZ01_LOCUS176448</name>
</gene>
<dbReference type="NCBIfam" id="TIGR00112">
    <property type="entry name" value="proC"/>
    <property type="match status" value="1"/>
</dbReference>
<evidence type="ECO:0000256" key="2">
    <source>
        <dbReference type="ARBA" id="ARBA00022857"/>
    </source>
</evidence>
<dbReference type="SUPFAM" id="SSF48179">
    <property type="entry name" value="6-phosphogluconate dehydrogenase C-terminal domain-like"/>
    <property type="match status" value="1"/>
</dbReference>
<protein>
    <recommendedName>
        <fullName evidence="7">Pyrroline-5-carboxylate reductase dimerisation domain-containing protein</fullName>
    </recommendedName>
</protein>
<dbReference type="InterPro" id="IPR029036">
    <property type="entry name" value="P5CR_dimer"/>
</dbReference>
<name>A0A382CCH4_9ZZZZ</name>
<dbReference type="InterPro" id="IPR036291">
    <property type="entry name" value="NAD(P)-bd_dom_sf"/>
</dbReference>
<reference evidence="6" key="1">
    <citation type="submission" date="2018-05" db="EMBL/GenBank/DDBJ databases">
        <authorList>
            <person name="Lanie J.A."/>
            <person name="Ng W.-L."/>
            <person name="Kazmierczak K.M."/>
            <person name="Andrzejewski T.M."/>
            <person name="Davidsen T.M."/>
            <person name="Wayne K.J."/>
            <person name="Tettelin H."/>
            <person name="Glass J.I."/>
            <person name="Rusch D."/>
            <person name="Podicherti R."/>
            <person name="Tsui H.-C.T."/>
            <person name="Winkler M.E."/>
        </authorList>
    </citation>
    <scope>NUCLEOTIDE SEQUENCE</scope>
</reference>
<evidence type="ECO:0000313" key="6">
    <source>
        <dbReference type="EMBL" id="SVB23594.1"/>
    </source>
</evidence>
<comment type="similarity">
    <text evidence="1">Belongs to the pyrroline-5-carboxylate reductase family.</text>
</comment>
<dbReference type="HAMAP" id="MF_01925">
    <property type="entry name" value="P5C_reductase"/>
    <property type="match status" value="1"/>
</dbReference>
<dbReference type="GO" id="GO:0055129">
    <property type="term" value="P:L-proline biosynthetic process"/>
    <property type="evidence" value="ECO:0007669"/>
    <property type="project" value="TreeGrafter"/>
</dbReference>
<sequence length="265" mass="26668">MVVTRLQIMGGGNMGEALLRGLVTDGWTTADQLHVVEPLGDRRDYLAEAVPGLRCSDGPEAGVDTVLAVKPDVVAEACSGLSRSGVARVLSIAAGVRIGTLEASLGKGVRVVRAMPNTPALVGQGAAAIAAGTEAEADDLDWAAGILSAVGTVVVVEEPLLDAVTGLSGSGPAYLFLLAEALVDAGCDAGLPRDTAEALTEQTLIGAATLLAGSDEKPSTLRERVTSKGGTTAAGVAVFEAAGFRQLVRDVVAAATERSRQLGGG</sequence>
<dbReference type="Pfam" id="PF03807">
    <property type="entry name" value="F420_oxidored"/>
    <property type="match status" value="1"/>
</dbReference>
<dbReference type="Gene3D" id="1.10.3730.10">
    <property type="entry name" value="ProC C-terminal domain-like"/>
    <property type="match status" value="1"/>
</dbReference>
<dbReference type="FunFam" id="1.10.3730.10:FF:000001">
    <property type="entry name" value="Pyrroline-5-carboxylate reductase"/>
    <property type="match status" value="1"/>
</dbReference>
<dbReference type="InterPro" id="IPR053790">
    <property type="entry name" value="P5CR-like_CS"/>
</dbReference>
<dbReference type="SUPFAM" id="SSF51735">
    <property type="entry name" value="NAD(P)-binding Rossmann-fold domains"/>
    <property type="match status" value="1"/>
</dbReference>